<dbReference type="GeneID" id="64575381"/>
<evidence type="ECO:0000256" key="6">
    <source>
        <dbReference type="ARBA" id="ARBA00023136"/>
    </source>
</evidence>
<dbReference type="EMBL" id="CABFWN010000001">
    <property type="protein sequence ID" value="VUG17160.1"/>
    <property type="molecule type" value="Genomic_DNA"/>
</dbReference>
<sequence>MRGLVNKRYPTFAPKNRQLLFTMLVVTAVVNSATKGYDTMMMSGLIAIDPFINYFNLNPITTGLLNAAMWIGCIISPLAITPCCDLLGRKLTIFVCAWICLIGIVIQSASQNIAMFIVARIIVGFGCQVTGSAAPLLIAEIVPANFRGSLVGIYFTMFNLGAIIASIVTYGTGMLDSNWSWRLPALLQCIPSIISICLLYFIPESPRWLLGKGNYKYAVEVIQVSHVVSKEDAREKANKIMSGIDTDSPFKGQFRKLFCWKKPMMRRLAIIVSFAFLVEMGGSSVGTYYLTVVLNQTGIHSNQKVLEINMISSCWNFAISVVGTFLFDCIGRKKQAFISLSCMIVCFFVLGAFVAKWGGSTTNRSAQYATLFWMFLFNGFYNFCFTPLNVLYPSEIFPTSVRAAGMAFYQFWNSGFGLIAAFVLPISMTSVGWKFYMINAGYDIIFLPIIYFLWVETKGLTLEQVASLFGDEEPCTLKLKVTDADDTSDSVKTELRSRS</sequence>
<dbReference type="Proteomes" id="UP000663131">
    <property type="component" value="Chromosome 9"/>
</dbReference>
<gene>
    <name evidence="10" type="ORF">BRETT_003457</name>
    <name evidence="11" type="ORF">DEBR0S1_34574G</name>
</gene>
<feature type="transmembrane region" description="Helical" evidence="8">
    <location>
        <begin position="337"/>
        <end position="359"/>
    </location>
</feature>
<proteinExistence type="inferred from homology"/>
<evidence type="ECO:0000313" key="12">
    <source>
        <dbReference type="Proteomes" id="UP000478008"/>
    </source>
</evidence>
<feature type="transmembrane region" description="Helical" evidence="8">
    <location>
        <begin position="115"/>
        <end position="138"/>
    </location>
</feature>
<keyword evidence="6 8" id="KW-0472">Membrane</keyword>
<feature type="transmembrane region" description="Helical" evidence="8">
    <location>
        <begin position="91"/>
        <end position="109"/>
    </location>
</feature>
<comment type="similarity">
    <text evidence="2 7">Belongs to the major facilitator superfamily. Sugar transporter (TC 2.A.1.1) family.</text>
</comment>
<reference evidence="10" key="2">
    <citation type="submission" date="2020-10" db="EMBL/GenBank/DDBJ databases">
        <authorList>
            <person name="Palmer J.M."/>
        </authorList>
    </citation>
    <scope>NUCLEOTIDE SEQUENCE</scope>
    <source>
        <strain evidence="10">UCD 2041</strain>
    </source>
</reference>
<feature type="transmembrane region" description="Helical" evidence="8">
    <location>
        <begin position="268"/>
        <end position="290"/>
    </location>
</feature>
<dbReference type="KEGG" id="bbrx:BRETT_003457"/>
<feature type="transmembrane region" description="Helical" evidence="8">
    <location>
        <begin position="371"/>
        <end position="392"/>
    </location>
</feature>
<evidence type="ECO:0000256" key="7">
    <source>
        <dbReference type="RuleBase" id="RU003346"/>
    </source>
</evidence>
<comment type="subcellular location">
    <subcellularLocation>
        <location evidence="1">Membrane</location>
        <topology evidence="1">Multi-pass membrane protein</topology>
    </subcellularLocation>
</comment>
<keyword evidence="3 7" id="KW-0813">Transport</keyword>
<feature type="transmembrane region" description="Helical" evidence="8">
    <location>
        <begin position="433"/>
        <end position="454"/>
    </location>
</feature>
<accession>A0A7D9GYK6</accession>
<feature type="transmembrane region" description="Helical" evidence="8">
    <location>
        <begin position="310"/>
        <end position="330"/>
    </location>
</feature>
<keyword evidence="5 8" id="KW-1133">Transmembrane helix</keyword>
<evidence type="ECO:0000256" key="1">
    <source>
        <dbReference type="ARBA" id="ARBA00004141"/>
    </source>
</evidence>
<keyword evidence="12" id="KW-1185">Reference proteome</keyword>
<feature type="domain" description="Major facilitator superfamily (MFS) profile" evidence="9">
    <location>
        <begin position="24"/>
        <end position="458"/>
    </location>
</feature>
<evidence type="ECO:0000256" key="8">
    <source>
        <dbReference type="SAM" id="Phobius"/>
    </source>
</evidence>
<evidence type="ECO:0000313" key="10">
    <source>
        <dbReference type="EMBL" id="QOU23264.1"/>
    </source>
</evidence>
<dbReference type="GO" id="GO:0005351">
    <property type="term" value="F:carbohydrate:proton symporter activity"/>
    <property type="evidence" value="ECO:0007669"/>
    <property type="project" value="TreeGrafter"/>
</dbReference>
<dbReference type="Gene3D" id="1.20.1250.20">
    <property type="entry name" value="MFS general substrate transporter like domains"/>
    <property type="match status" value="1"/>
</dbReference>
<dbReference type="PANTHER" id="PTHR48022:SF31">
    <property type="entry name" value="HEXOSE TRANSPORTER"/>
    <property type="match status" value="1"/>
</dbReference>
<evidence type="ECO:0000256" key="2">
    <source>
        <dbReference type="ARBA" id="ARBA00010992"/>
    </source>
</evidence>
<dbReference type="Pfam" id="PF00083">
    <property type="entry name" value="Sugar_tr"/>
    <property type="match status" value="1"/>
</dbReference>
<dbReference type="RefSeq" id="XP_041139757.1">
    <property type="nucleotide sequence ID" value="XM_041281966.1"/>
</dbReference>
<organism evidence="11 12">
    <name type="scientific">Dekkera bruxellensis</name>
    <name type="common">Brettanomyces custersii</name>
    <dbReference type="NCBI Taxonomy" id="5007"/>
    <lineage>
        <taxon>Eukaryota</taxon>
        <taxon>Fungi</taxon>
        <taxon>Dikarya</taxon>
        <taxon>Ascomycota</taxon>
        <taxon>Saccharomycotina</taxon>
        <taxon>Pichiomycetes</taxon>
        <taxon>Pichiales</taxon>
        <taxon>Pichiaceae</taxon>
        <taxon>Brettanomyces</taxon>
    </lineage>
</organism>
<evidence type="ECO:0000256" key="3">
    <source>
        <dbReference type="ARBA" id="ARBA00022448"/>
    </source>
</evidence>
<evidence type="ECO:0000256" key="5">
    <source>
        <dbReference type="ARBA" id="ARBA00022989"/>
    </source>
</evidence>
<feature type="transmembrane region" description="Helical" evidence="8">
    <location>
        <begin position="56"/>
        <end position="79"/>
    </location>
</feature>
<evidence type="ECO:0000259" key="9">
    <source>
        <dbReference type="PROSITE" id="PS50850"/>
    </source>
</evidence>
<dbReference type="PANTHER" id="PTHR48022">
    <property type="entry name" value="PLASTIDIC GLUCOSE TRANSPORTER 4"/>
    <property type="match status" value="1"/>
</dbReference>
<dbReference type="SUPFAM" id="SSF103473">
    <property type="entry name" value="MFS general substrate transporter"/>
    <property type="match status" value="1"/>
</dbReference>
<dbReference type="PRINTS" id="PR00171">
    <property type="entry name" value="SUGRTRNSPORT"/>
</dbReference>
<evidence type="ECO:0000313" key="11">
    <source>
        <dbReference type="EMBL" id="VUG17160.1"/>
    </source>
</evidence>
<dbReference type="GO" id="GO:0016020">
    <property type="term" value="C:membrane"/>
    <property type="evidence" value="ECO:0007669"/>
    <property type="project" value="UniProtKB-SubCell"/>
</dbReference>
<dbReference type="FunFam" id="1.20.1250.20:FF:000134">
    <property type="entry name" value="MFS sugar transporter protein"/>
    <property type="match status" value="1"/>
</dbReference>
<feature type="transmembrane region" description="Helical" evidence="8">
    <location>
        <begin position="150"/>
        <end position="171"/>
    </location>
</feature>
<protein>
    <submittedName>
        <fullName evidence="11">DEBR0S1_34574g1_1</fullName>
    </submittedName>
</protein>
<dbReference type="EMBL" id="CP063137">
    <property type="protein sequence ID" value="QOU23264.1"/>
    <property type="molecule type" value="Genomic_DNA"/>
</dbReference>
<dbReference type="OrthoDB" id="6133115at2759"/>
<name>A0A7D9GYK6_DEKBR</name>
<feature type="transmembrane region" description="Helical" evidence="8">
    <location>
        <begin position="404"/>
        <end position="427"/>
    </location>
</feature>
<dbReference type="InterPro" id="IPR003663">
    <property type="entry name" value="Sugar/inositol_transpt"/>
</dbReference>
<dbReference type="InterPro" id="IPR020846">
    <property type="entry name" value="MFS_dom"/>
</dbReference>
<dbReference type="InterPro" id="IPR050360">
    <property type="entry name" value="MFS_Sugar_Transporters"/>
</dbReference>
<dbReference type="InterPro" id="IPR036259">
    <property type="entry name" value="MFS_trans_sf"/>
</dbReference>
<reference evidence="10" key="3">
    <citation type="journal article" name="BMC Genomics">
        <title>New genome assemblies reveal patterns of domestication and adaptation across Brettanomyces (Dekkera) species.</title>
        <authorList>
            <person name="Roach M.J."/>
            <person name="Borneman A.R."/>
        </authorList>
    </citation>
    <scope>NUCLEOTIDE SEQUENCE</scope>
    <source>
        <strain evidence="10">UCD 2041</strain>
    </source>
</reference>
<keyword evidence="4 8" id="KW-0812">Transmembrane</keyword>
<dbReference type="InterPro" id="IPR005828">
    <property type="entry name" value="MFS_sugar_transport-like"/>
</dbReference>
<dbReference type="Proteomes" id="UP000478008">
    <property type="component" value="Unassembled WGS sequence"/>
</dbReference>
<evidence type="ECO:0000256" key="4">
    <source>
        <dbReference type="ARBA" id="ARBA00022692"/>
    </source>
</evidence>
<feature type="transmembrane region" description="Helical" evidence="8">
    <location>
        <begin position="183"/>
        <end position="202"/>
    </location>
</feature>
<dbReference type="NCBIfam" id="TIGR00879">
    <property type="entry name" value="SP"/>
    <property type="match status" value="1"/>
</dbReference>
<dbReference type="AlphaFoldDB" id="A0A7D9GYK6"/>
<reference evidence="11 12" key="1">
    <citation type="submission" date="2019-07" db="EMBL/GenBank/DDBJ databases">
        <authorList>
            <person name="Friedrich A."/>
            <person name="Schacherer J."/>
        </authorList>
    </citation>
    <scope>NUCLEOTIDE SEQUENCE [LARGE SCALE GENOMIC DNA]</scope>
</reference>
<dbReference type="PROSITE" id="PS50850">
    <property type="entry name" value="MFS"/>
    <property type="match status" value="1"/>
</dbReference>